<reference evidence="1" key="1">
    <citation type="submission" date="2021-06" db="EMBL/GenBank/DDBJ databases">
        <authorList>
            <person name="Kallberg Y."/>
            <person name="Tangrot J."/>
            <person name="Rosling A."/>
        </authorList>
    </citation>
    <scope>NUCLEOTIDE SEQUENCE</scope>
    <source>
        <strain evidence="1">AU212A</strain>
    </source>
</reference>
<gene>
    <name evidence="1" type="ORF">SCALOS_LOCUS5675</name>
</gene>
<evidence type="ECO:0000313" key="1">
    <source>
        <dbReference type="EMBL" id="CAG8565990.1"/>
    </source>
</evidence>
<feature type="non-terminal residue" evidence="1">
    <location>
        <position position="1"/>
    </location>
</feature>
<name>A0ACA9M7Y6_9GLOM</name>
<dbReference type="EMBL" id="CAJVPM010009651">
    <property type="protein sequence ID" value="CAG8565990.1"/>
    <property type="molecule type" value="Genomic_DNA"/>
</dbReference>
<comment type="caution">
    <text evidence="1">The sequence shown here is derived from an EMBL/GenBank/DDBJ whole genome shotgun (WGS) entry which is preliminary data.</text>
</comment>
<accession>A0ACA9M7Y6</accession>
<sequence>NFSEVTKLPNLKVLGLVLGFSSVNDVFINRYFIIVDKVDIPVYSKTLICSHNC</sequence>
<dbReference type="Proteomes" id="UP000789860">
    <property type="component" value="Unassembled WGS sequence"/>
</dbReference>
<evidence type="ECO:0000313" key="2">
    <source>
        <dbReference type="Proteomes" id="UP000789860"/>
    </source>
</evidence>
<protein>
    <submittedName>
        <fullName evidence="1">10717_t:CDS:1</fullName>
    </submittedName>
</protein>
<keyword evidence="2" id="KW-1185">Reference proteome</keyword>
<organism evidence="1 2">
    <name type="scientific">Scutellospora calospora</name>
    <dbReference type="NCBI Taxonomy" id="85575"/>
    <lineage>
        <taxon>Eukaryota</taxon>
        <taxon>Fungi</taxon>
        <taxon>Fungi incertae sedis</taxon>
        <taxon>Mucoromycota</taxon>
        <taxon>Glomeromycotina</taxon>
        <taxon>Glomeromycetes</taxon>
        <taxon>Diversisporales</taxon>
        <taxon>Gigasporaceae</taxon>
        <taxon>Scutellospora</taxon>
    </lineage>
</organism>
<proteinExistence type="predicted"/>